<keyword evidence="6" id="KW-0325">Glycoprotein</keyword>
<keyword evidence="2" id="KW-0813">Transport</keyword>
<comment type="subcellular location">
    <subcellularLocation>
        <location evidence="1">Lysosome membrane</location>
        <topology evidence="1">Multi-pass membrane protein</topology>
    </subcellularLocation>
</comment>
<gene>
    <name evidence="9" type="ORF">PXEA_LOCUS14278</name>
</gene>
<evidence type="ECO:0000313" key="9">
    <source>
        <dbReference type="EMBL" id="VEL20838.1"/>
    </source>
</evidence>
<reference evidence="9" key="1">
    <citation type="submission" date="2018-11" db="EMBL/GenBank/DDBJ databases">
        <authorList>
            <consortium name="Pathogen Informatics"/>
        </authorList>
    </citation>
    <scope>NUCLEOTIDE SEQUENCE</scope>
</reference>
<keyword evidence="8" id="KW-1133">Transmembrane helix</keyword>
<dbReference type="Proteomes" id="UP000784294">
    <property type="component" value="Unassembled WGS sequence"/>
</dbReference>
<feature type="transmembrane region" description="Helical" evidence="8">
    <location>
        <begin position="20"/>
        <end position="41"/>
    </location>
</feature>
<keyword evidence="8" id="KW-0472">Membrane</keyword>
<dbReference type="GO" id="GO:0015179">
    <property type="term" value="F:L-amino acid transmembrane transporter activity"/>
    <property type="evidence" value="ECO:0007669"/>
    <property type="project" value="TreeGrafter"/>
</dbReference>
<dbReference type="AlphaFoldDB" id="A0A448WUV2"/>
<keyword evidence="3" id="KW-0029">Amino-acid transport</keyword>
<evidence type="ECO:0000256" key="4">
    <source>
        <dbReference type="ARBA" id="ARBA00023053"/>
    </source>
</evidence>
<dbReference type="GO" id="GO:0005765">
    <property type="term" value="C:lysosomal membrane"/>
    <property type="evidence" value="ECO:0007669"/>
    <property type="project" value="UniProtKB-SubCell"/>
</dbReference>
<keyword evidence="7" id="KW-0458">Lysosome</keyword>
<dbReference type="PANTHER" id="PTHR22950">
    <property type="entry name" value="AMINO ACID TRANSPORTER"/>
    <property type="match status" value="1"/>
</dbReference>
<evidence type="ECO:0000256" key="5">
    <source>
        <dbReference type="ARBA" id="ARBA00023157"/>
    </source>
</evidence>
<evidence type="ECO:0000256" key="3">
    <source>
        <dbReference type="ARBA" id="ARBA00022970"/>
    </source>
</evidence>
<sequence length="104" mass="11902">MRIRDENFLENLPASNLLVAIGRIALFFQMLTVFPLLVYIIRVQSMRALFGKIYPSFLHCFVLHVLLLATCILFAMFVPNIGTIVRYANRSFYLSSALMLLDNG</sequence>
<dbReference type="PANTHER" id="PTHR22950:SF244">
    <property type="entry name" value="NEUTRAL AMINO ACID TRANSPORTER 9"/>
    <property type="match status" value="1"/>
</dbReference>
<organism evidence="9 10">
    <name type="scientific">Protopolystoma xenopodis</name>
    <dbReference type="NCBI Taxonomy" id="117903"/>
    <lineage>
        <taxon>Eukaryota</taxon>
        <taxon>Metazoa</taxon>
        <taxon>Spiralia</taxon>
        <taxon>Lophotrochozoa</taxon>
        <taxon>Platyhelminthes</taxon>
        <taxon>Monogenea</taxon>
        <taxon>Polyopisthocotylea</taxon>
        <taxon>Polystomatidea</taxon>
        <taxon>Polystomatidae</taxon>
        <taxon>Protopolystoma</taxon>
    </lineage>
</organism>
<evidence type="ECO:0000256" key="7">
    <source>
        <dbReference type="ARBA" id="ARBA00023228"/>
    </source>
</evidence>
<keyword evidence="10" id="KW-1185">Reference proteome</keyword>
<feature type="transmembrane region" description="Helical" evidence="8">
    <location>
        <begin position="53"/>
        <end position="78"/>
    </location>
</feature>
<name>A0A448WUV2_9PLAT</name>
<accession>A0A448WUV2</accession>
<proteinExistence type="predicted"/>
<dbReference type="EMBL" id="CAAALY010048213">
    <property type="protein sequence ID" value="VEL20838.1"/>
    <property type="molecule type" value="Genomic_DNA"/>
</dbReference>
<keyword evidence="4" id="KW-0915">Sodium</keyword>
<dbReference type="OrthoDB" id="294730at2759"/>
<comment type="caution">
    <text evidence="9">The sequence shown here is derived from an EMBL/GenBank/DDBJ whole genome shotgun (WGS) entry which is preliminary data.</text>
</comment>
<evidence type="ECO:0000256" key="6">
    <source>
        <dbReference type="ARBA" id="ARBA00023180"/>
    </source>
</evidence>
<keyword evidence="5" id="KW-1015">Disulfide bond</keyword>
<evidence type="ECO:0000256" key="2">
    <source>
        <dbReference type="ARBA" id="ARBA00022448"/>
    </source>
</evidence>
<keyword evidence="8" id="KW-0812">Transmembrane</keyword>
<protein>
    <submittedName>
        <fullName evidence="9">Uncharacterized protein</fullName>
    </submittedName>
</protein>
<evidence type="ECO:0000256" key="8">
    <source>
        <dbReference type="SAM" id="Phobius"/>
    </source>
</evidence>
<evidence type="ECO:0000313" key="10">
    <source>
        <dbReference type="Proteomes" id="UP000784294"/>
    </source>
</evidence>
<evidence type="ECO:0000256" key="1">
    <source>
        <dbReference type="ARBA" id="ARBA00004155"/>
    </source>
</evidence>